<feature type="region of interest" description="Disordered" evidence="1">
    <location>
        <begin position="119"/>
        <end position="149"/>
    </location>
</feature>
<comment type="caution">
    <text evidence="2">The sequence shown here is derived from an EMBL/GenBank/DDBJ whole genome shotgun (WGS) entry which is preliminary data.</text>
</comment>
<name>A0A9D4PUV9_RHISA</name>
<feature type="compositionally biased region" description="Basic and acidic residues" evidence="1">
    <location>
        <begin position="126"/>
        <end position="149"/>
    </location>
</feature>
<sequence>MREGWLCGEAAGLSDVASTETRDRDVAGLQIPILGHARTRKHERAAERLKRAARKNRANTSGGAVLRAGQLAAAAHLHRPSPAAAPLALLVRAARTRALPSDDPGGSREATLASALYTARHALPRRRPDDRAPRSEPDAPPEVVKERVARGRTALAASTGIYATVARAKR</sequence>
<protein>
    <submittedName>
        <fullName evidence="2">Uncharacterized protein</fullName>
    </submittedName>
</protein>
<evidence type="ECO:0000313" key="2">
    <source>
        <dbReference type="EMBL" id="KAH7952190.1"/>
    </source>
</evidence>
<dbReference type="AlphaFoldDB" id="A0A9D4PUV9"/>
<evidence type="ECO:0000256" key="1">
    <source>
        <dbReference type="SAM" id="MobiDB-lite"/>
    </source>
</evidence>
<dbReference type="Proteomes" id="UP000821837">
    <property type="component" value="Chromosome 5"/>
</dbReference>
<evidence type="ECO:0000313" key="3">
    <source>
        <dbReference type="Proteomes" id="UP000821837"/>
    </source>
</evidence>
<organism evidence="2 3">
    <name type="scientific">Rhipicephalus sanguineus</name>
    <name type="common">Brown dog tick</name>
    <name type="synonym">Ixodes sanguineus</name>
    <dbReference type="NCBI Taxonomy" id="34632"/>
    <lineage>
        <taxon>Eukaryota</taxon>
        <taxon>Metazoa</taxon>
        <taxon>Ecdysozoa</taxon>
        <taxon>Arthropoda</taxon>
        <taxon>Chelicerata</taxon>
        <taxon>Arachnida</taxon>
        <taxon>Acari</taxon>
        <taxon>Parasitiformes</taxon>
        <taxon>Ixodida</taxon>
        <taxon>Ixodoidea</taxon>
        <taxon>Ixodidae</taxon>
        <taxon>Rhipicephalinae</taxon>
        <taxon>Rhipicephalus</taxon>
        <taxon>Rhipicephalus</taxon>
    </lineage>
</organism>
<reference evidence="2" key="2">
    <citation type="submission" date="2021-09" db="EMBL/GenBank/DDBJ databases">
        <authorList>
            <person name="Jia N."/>
            <person name="Wang J."/>
            <person name="Shi W."/>
            <person name="Du L."/>
            <person name="Sun Y."/>
            <person name="Zhan W."/>
            <person name="Jiang J."/>
            <person name="Wang Q."/>
            <person name="Zhang B."/>
            <person name="Ji P."/>
            <person name="Sakyi L.B."/>
            <person name="Cui X."/>
            <person name="Yuan T."/>
            <person name="Jiang B."/>
            <person name="Yang W."/>
            <person name="Lam T.T.-Y."/>
            <person name="Chang Q."/>
            <person name="Ding S."/>
            <person name="Wang X."/>
            <person name="Zhu J."/>
            <person name="Ruan X."/>
            <person name="Zhao L."/>
            <person name="Wei J."/>
            <person name="Que T."/>
            <person name="Du C."/>
            <person name="Cheng J."/>
            <person name="Dai P."/>
            <person name="Han X."/>
            <person name="Huang E."/>
            <person name="Gao Y."/>
            <person name="Liu J."/>
            <person name="Shao H."/>
            <person name="Ye R."/>
            <person name="Li L."/>
            <person name="Wei W."/>
            <person name="Wang X."/>
            <person name="Wang C."/>
            <person name="Huo Q."/>
            <person name="Li W."/>
            <person name="Guo W."/>
            <person name="Chen H."/>
            <person name="Chen S."/>
            <person name="Zhou L."/>
            <person name="Zhou L."/>
            <person name="Ni X."/>
            <person name="Tian J."/>
            <person name="Zhou Y."/>
            <person name="Sheng Y."/>
            <person name="Liu T."/>
            <person name="Pan Y."/>
            <person name="Xia L."/>
            <person name="Li J."/>
            <person name="Zhao F."/>
            <person name="Cao W."/>
        </authorList>
    </citation>
    <scope>NUCLEOTIDE SEQUENCE</scope>
    <source>
        <strain evidence="2">Rsan-2018</strain>
        <tissue evidence="2">Larvae</tissue>
    </source>
</reference>
<dbReference type="EMBL" id="JABSTV010001251">
    <property type="protein sequence ID" value="KAH7952190.1"/>
    <property type="molecule type" value="Genomic_DNA"/>
</dbReference>
<accession>A0A9D4PUV9</accession>
<proteinExistence type="predicted"/>
<reference evidence="2" key="1">
    <citation type="journal article" date="2020" name="Cell">
        <title>Large-Scale Comparative Analyses of Tick Genomes Elucidate Their Genetic Diversity and Vector Capacities.</title>
        <authorList>
            <consortium name="Tick Genome and Microbiome Consortium (TIGMIC)"/>
            <person name="Jia N."/>
            <person name="Wang J."/>
            <person name="Shi W."/>
            <person name="Du L."/>
            <person name="Sun Y."/>
            <person name="Zhan W."/>
            <person name="Jiang J.F."/>
            <person name="Wang Q."/>
            <person name="Zhang B."/>
            <person name="Ji P."/>
            <person name="Bell-Sakyi L."/>
            <person name="Cui X.M."/>
            <person name="Yuan T.T."/>
            <person name="Jiang B.G."/>
            <person name="Yang W.F."/>
            <person name="Lam T.T."/>
            <person name="Chang Q.C."/>
            <person name="Ding S.J."/>
            <person name="Wang X.J."/>
            <person name="Zhu J.G."/>
            <person name="Ruan X.D."/>
            <person name="Zhao L."/>
            <person name="Wei J.T."/>
            <person name="Ye R.Z."/>
            <person name="Que T.C."/>
            <person name="Du C.H."/>
            <person name="Zhou Y.H."/>
            <person name="Cheng J.X."/>
            <person name="Dai P.F."/>
            <person name="Guo W.B."/>
            <person name="Han X.H."/>
            <person name="Huang E.J."/>
            <person name="Li L.F."/>
            <person name="Wei W."/>
            <person name="Gao Y.C."/>
            <person name="Liu J.Z."/>
            <person name="Shao H.Z."/>
            <person name="Wang X."/>
            <person name="Wang C.C."/>
            <person name="Yang T.C."/>
            <person name="Huo Q.B."/>
            <person name="Li W."/>
            <person name="Chen H.Y."/>
            <person name="Chen S.E."/>
            <person name="Zhou L.G."/>
            <person name="Ni X.B."/>
            <person name="Tian J.H."/>
            <person name="Sheng Y."/>
            <person name="Liu T."/>
            <person name="Pan Y.S."/>
            <person name="Xia L.Y."/>
            <person name="Li J."/>
            <person name="Zhao F."/>
            <person name="Cao W.C."/>
        </authorList>
    </citation>
    <scope>NUCLEOTIDE SEQUENCE</scope>
    <source>
        <strain evidence="2">Rsan-2018</strain>
    </source>
</reference>
<keyword evidence="3" id="KW-1185">Reference proteome</keyword>
<gene>
    <name evidence="2" type="ORF">HPB52_019854</name>
</gene>